<sequence>MDGFHITTNLAQVDFSEWQPLILDIINTVAPSDTENSINNQNTALFPGPERIRGTIGQLDLLGQEWHNVSFNLLDKKNWWLLQLNAKETRSQIKIYPDWLAQGIDINSDFINLVDQSSDETSKQEAELESKLNARQNPKTNEVKQALLTDDTFDSIPKINFYCERCQVDKLNLGKVSFSLSRTNDNVIKINNFQAKREQAEINLSGEWQKLGPDLSKPLTSMKGSLVLNNIEYELEQLGYGSIIRDSGGKLNFDVNWQGGPHDFSFNHLNGDLSANIDDGYLAEVSDKARIFSVLSLQSIVRKLTPDFRDIFSEGMFYKDIKGDYHIKEGVLYTDNTRMNGSAGNLFVKGNTSFVNNTLDYKMSYKPNLTSSLPVLAWIATLNPVVFLGGVAIDQVITSQVVSEFNFELTGSVNDPNFKEVNRKSRDVSVGRSKPPEFVDTKDKAQLKTPTQTDTEFKANTFKENQQQEELND</sequence>
<dbReference type="PANTHER" id="PTHR38690">
    <property type="entry name" value="PROTEASE-RELATED"/>
    <property type="match status" value="1"/>
</dbReference>
<gene>
    <name evidence="3" type="ORF">L3081_04820</name>
</gene>
<proteinExistence type="predicted"/>
<dbReference type="Proteomes" id="UP001139646">
    <property type="component" value="Unassembled WGS sequence"/>
</dbReference>
<comment type="caution">
    <text evidence="3">The sequence shown here is derived from an EMBL/GenBank/DDBJ whole genome shotgun (WGS) entry which is preliminary data.</text>
</comment>
<dbReference type="InterPro" id="IPR025263">
    <property type="entry name" value="YhdP_central"/>
</dbReference>
<dbReference type="InterPro" id="IPR011836">
    <property type="entry name" value="YhdP"/>
</dbReference>
<evidence type="ECO:0000256" key="1">
    <source>
        <dbReference type="SAM" id="MobiDB-lite"/>
    </source>
</evidence>
<dbReference type="RefSeq" id="WP_242283896.1">
    <property type="nucleotide sequence ID" value="NZ_JAKKSL010000001.1"/>
</dbReference>
<protein>
    <recommendedName>
        <fullName evidence="2">YhdP central domain-containing protein</fullName>
    </recommendedName>
</protein>
<evidence type="ECO:0000313" key="4">
    <source>
        <dbReference type="Proteomes" id="UP001139646"/>
    </source>
</evidence>
<evidence type="ECO:0000313" key="3">
    <source>
        <dbReference type="EMBL" id="MCI2282851.1"/>
    </source>
</evidence>
<feature type="domain" description="YhdP central" evidence="2">
    <location>
        <begin position="2"/>
        <end position="417"/>
    </location>
</feature>
<feature type="compositionally biased region" description="Basic and acidic residues" evidence="1">
    <location>
        <begin position="424"/>
        <end position="446"/>
    </location>
</feature>
<evidence type="ECO:0000259" key="2">
    <source>
        <dbReference type="Pfam" id="PF13116"/>
    </source>
</evidence>
<dbReference type="EMBL" id="JAKKSL010000001">
    <property type="protein sequence ID" value="MCI2282851.1"/>
    <property type="molecule type" value="Genomic_DNA"/>
</dbReference>
<organism evidence="3 4">
    <name type="scientific">Colwellia maritima</name>
    <dbReference type="NCBI Taxonomy" id="2912588"/>
    <lineage>
        <taxon>Bacteria</taxon>
        <taxon>Pseudomonadati</taxon>
        <taxon>Pseudomonadota</taxon>
        <taxon>Gammaproteobacteria</taxon>
        <taxon>Alteromonadales</taxon>
        <taxon>Colwelliaceae</taxon>
        <taxon>Colwellia</taxon>
    </lineage>
</organism>
<reference evidence="3" key="1">
    <citation type="submission" date="2022-01" db="EMBL/GenBank/DDBJ databases">
        <title>Colwellia maritima, isolated from seawater.</title>
        <authorList>
            <person name="Kristyanto S."/>
            <person name="Jung J."/>
            <person name="Jeon C.O."/>
        </authorList>
    </citation>
    <scope>NUCLEOTIDE SEQUENCE</scope>
    <source>
        <strain evidence="3">MSW7</strain>
    </source>
</reference>
<keyword evidence="4" id="KW-1185">Reference proteome</keyword>
<feature type="region of interest" description="Disordered" evidence="1">
    <location>
        <begin position="424"/>
        <end position="473"/>
    </location>
</feature>
<accession>A0ABS9X052</accession>
<dbReference type="PANTHER" id="PTHR38690:SF1">
    <property type="entry name" value="PROTEASE"/>
    <property type="match status" value="1"/>
</dbReference>
<name>A0ABS9X052_9GAMM</name>
<feature type="compositionally biased region" description="Polar residues" evidence="1">
    <location>
        <begin position="462"/>
        <end position="473"/>
    </location>
</feature>
<dbReference type="Pfam" id="PF13116">
    <property type="entry name" value="YhdP"/>
    <property type="match status" value="1"/>
</dbReference>